<dbReference type="SUPFAM" id="SSF54523">
    <property type="entry name" value="Pili subunits"/>
    <property type="match status" value="1"/>
</dbReference>
<dbReference type="NCBIfam" id="TIGR02532">
    <property type="entry name" value="IV_pilin_GFxxxE"/>
    <property type="match status" value="1"/>
</dbReference>
<dbReference type="AlphaFoldDB" id="A0A238ZBV1"/>
<keyword evidence="3" id="KW-1185">Reference proteome</keyword>
<dbReference type="Pfam" id="PF07963">
    <property type="entry name" value="N_methyl"/>
    <property type="match status" value="1"/>
</dbReference>
<accession>A0A238ZBV1</accession>
<feature type="transmembrane region" description="Helical" evidence="1">
    <location>
        <begin position="13"/>
        <end position="31"/>
    </location>
</feature>
<dbReference type="RefSeq" id="WP_089323206.1">
    <property type="nucleotide sequence ID" value="NZ_FZOB01000007.1"/>
</dbReference>
<name>A0A238ZBV1_9BACT</name>
<evidence type="ECO:0000313" key="3">
    <source>
        <dbReference type="Proteomes" id="UP000198405"/>
    </source>
</evidence>
<dbReference type="InterPro" id="IPR012902">
    <property type="entry name" value="N_methyl_site"/>
</dbReference>
<keyword evidence="1" id="KW-0472">Membrane</keyword>
<sequence>MGPVEKGFTLLEVVVAVAVLAVGASVLLYVASNSTNRVYQSESRISALQLIKRKVYDIDANGTLNGFTIEEKDKTFDLGVKERKFIVKDKNGKEVLTFYYYEK</sequence>
<proteinExistence type="predicted"/>
<evidence type="ECO:0000256" key="1">
    <source>
        <dbReference type="SAM" id="Phobius"/>
    </source>
</evidence>
<organism evidence="2 3">
    <name type="scientific">Desulfurobacterium atlanticum</name>
    <dbReference type="NCBI Taxonomy" id="240169"/>
    <lineage>
        <taxon>Bacteria</taxon>
        <taxon>Pseudomonadati</taxon>
        <taxon>Aquificota</taxon>
        <taxon>Aquificia</taxon>
        <taxon>Desulfurobacteriales</taxon>
        <taxon>Desulfurobacteriaceae</taxon>
        <taxon>Desulfurobacterium</taxon>
    </lineage>
</organism>
<dbReference type="PROSITE" id="PS00409">
    <property type="entry name" value="PROKAR_NTER_METHYL"/>
    <property type="match status" value="1"/>
</dbReference>
<gene>
    <name evidence="2" type="ORF">SAMN06265340_10782</name>
</gene>
<keyword evidence="1" id="KW-1133">Transmembrane helix</keyword>
<dbReference type="Proteomes" id="UP000198405">
    <property type="component" value="Unassembled WGS sequence"/>
</dbReference>
<reference evidence="3" key="1">
    <citation type="submission" date="2017-06" db="EMBL/GenBank/DDBJ databases">
        <authorList>
            <person name="Varghese N."/>
            <person name="Submissions S."/>
        </authorList>
    </citation>
    <scope>NUCLEOTIDE SEQUENCE [LARGE SCALE GENOMIC DNA]</scope>
    <source>
        <strain evidence="3">DSM 15668</strain>
    </source>
</reference>
<protein>
    <submittedName>
        <fullName evidence="2">Prepilin-type N-terminal cleavage/methylation domain-containing protein</fullName>
    </submittedName>
</protein>
<dbReference type="InterPro" id="IPR045584">
    <property type="entry name" value="Pilin-like"/>
</dbReference>
<keyword evidence="1" id="KW-0812">Transmembrane</keyword>
<evidence type="ECO:0000313" key="2">
    <source>
        <dbReference type="EMBL" id="SNR80468.1"/>
    </source>
</evidence>
<dbReference type="EMBL" id="FZOB01000007">
    <property type="protein sequence ID" value="SNR80468.1"/>
    <property type="molecule type" value="Genomic_DNA"/>
</dbReference>